<proteinExistence type="predicted"/>
<dbReference type="RefSeq" id="WP_251741125.1">
    <property type="nucleotide sequence ID" value="NZ_JBHUOJ010000039.1"/>
</dbReference>
<comment type="caution">
    <text evidence="1">The sequence shown here is derived from an EMBL/GenBank/DDBJ whole genome shotgun (WGS) entry which is preliminary data.</text>
</comment>
<evidence type="ECO:0000313" key="1">
    <source>
        <dbReference type="EMBL" id="MFD2835384.1"/>
    </source>
</evidence>
<reference evidence="2" key="1">
    <citation type="journal article" date="2019" name="Int. J. Syst. Evol. Microbiol.">
        <title>The Global Catalogue of Microorganisms (GCM) 10K type strain sequencing project: providing services to taxonomists for standard genome sequencing and annotation.</title>
        <authorList>
            <consortium name="The Broad Institute Genomics Platform"/>
            <consortium name="The Broad Institute Genome Sequencing Center for Infectious Disease"/>
            <person name="Wu L."/>
            <person name="Ma J."/>
        </authorList>
    </citation>
    <scope>NUCLEOTIDE SEQUENCE [LARGE SCALE GENOMIC DNA]</scope>
    <source>
        <strain evidence="2">KCTC 52925</strain>
    </source>
</reference>
<dbReference type="Proteomes" id="UP001597438">
    <property type="component" value="Unassembled WGS sequence"/>
</dbReference>
<sequence length="192" mass="21153">MKKSQLISIAIFSLFIGNCFSQEIIDASNPDTFILGGGQETNTAFMDLQRIAITDIEPDLYTGLSSNATPIEAGKPYINTGSPTTDEFWLNFTYRSINNENARIFTRSNQPIPEGINVIIQIISTANIGGVYNANPNTNPITLTTSDQVIVNDFDSGYTGDGENTGYLIRYTIENPSFKSLPTGFEIIFEIR</sequence>
<protein>
    <submittedName>
        <fullName evidence="1">Uncharacterized protein</fullName>
    </submittedName>
</protein>
<keyword evidence="2" id="KW-1185">Reference proteome</keyword>
<name>A0ABW5XAL1_9FLAO</name>
<gene>
    <name evidence="1" type="ORF">ACFSYS_18980</name>
</gene>
<organism evidence="1 2">
    <name type="scientific">Christiangramia antarctica</name>
    <dbReference type="NCBI Taxonomy" id="2058158"/>
    <lineage>
        <taxon>Bacteria</taxon>
        <taxon>Pseudomonadati</taxon>
        <taxon>Bacteroidota</taxon>
        <taxon>Flavobacteriia</taxon>
        <taxon>Flavobacteriales</taxon>
        <taxon>Flavobacteriaceae</taxon>
        <taxon>Christiangramia</taxon>
    </lineage>
</organism>
<accession>A0ABW5XAL1</accession>
<evidence type="ECO:0000313" key="2">
    <source>
        <dbReference type="Proteomes" id="UP001597438"/>
    </source>
</evidence>
<dbReference type="EMBL" id="JBHUOJ010000039">
    <property type="protein sequence ID" value="MFD2835384.1"/>
    <property type="molecule type" value="Genomic_DNA"/>
</dbReference>